<feature type="chain" id="PRO_5040208315" evidence="7">
    <location>
        <begin position="19"/>
        <end position="328"/>
    </location>
</feature>
<evidence type="ECO:0000256" key="4">
    <source>
        <dbReference type="PIRSR" id="PIRSR606710-1"/>
    </source>
</evidence>
<evidence type="ECO:0000256" key="1">
    <source>
        <dbReference type="ARBA" id="ARBA00009865"/>
    </source>
</evidence>
<dbReference type="Gene3D" id="2.115.10.20">
    <property type="entry name" value="Glycosyl hydrolase domain, family 43"/>
    <property type="match status" value="1"/>
</dbReference>
<dbReference type="GO" id="GO:0004553">
    <property type="term" value="F:hydrolase activity, hydrolyzing O-glycosyl compounds"/>
    <property type="evidence" value="ECO:0007669"/>
    <property type="project" value="InterPro"/>
</dbReference>
<comment type="similarity">
    <text evidence="1 6">Belongs to the glycosyl hydrolase 43 family.</text>
</comment>
<reference evidence="8" key="1">
    <citation type="journal article" date="2020" name="Stud. Mycol.">
        <title>101 Dothideomycetes genomes: a test case for predicting lifestyles and emergence of pathogens.</title>
        <authorList>
            <person name="Haridas S."/>
            <person name="Albert R."/>
            <person name="Binder M."/>
            <person name="Bloem J."/>
            <person name="Labutti K."/>
            <person name="Salamov A."/>
            <person name="Andreopoulos B."/>
            <person name="Baker S."/>
            <person name="Barry K."/>
            <person name="Bills G."/>
            <person name="Bluhm B."/>
            <person name="Cannon C."/>
            <person name="Castanera R."/>
            <person name="Culley D."/>
            <person name="Daum C."/>
            <person name="Ezra D."/>
            <person name="Gonzalez J."/>
            <person name="Henrissat B."/>
            <person name="Kuo A."/>
            <person name="Liang C."/>
            <person name="Lipzen A."/>
            <person name="Lutzoni F."/>
            <person name="Magnuson J."/>
            <person name="Mondo S."/>
            <person name="Nolan M."/>
            <person name="Ohm R."/>
            <person name="Pangilinan J."/>
            <person name="Park H.-J."/>
            <person name="Ramirez L."/>
            <person name="Alfaro M."/>
            <person name="Sun H."/>
            <person name="Tritt A."/>
            <person name="Yoshinaga Y."/>
            <person name="Zwiers L.-H."/>
            <person name="Turgeon B."/>
            <person name="Goodwin S."/>
            <person name="Spatafora J."/>
            <person name="Crous P."/>
            <person name="Grigoriev I."/>
        </authorList>
    </citation>
    <scope>NUCLEOTIDE SEQUENCE</scope>
    <source>
        <strain evidence="8">CBS 260.36</strain>
    </source>
</reference>
<name>A0A9P4MKA9_9PEZI</name>
<evidence type="ECO:0000256" key="7">
    <source>
        <dbReference type="SAM" id="SignalP"/>
    </source>
</evidence>
<sequence>MLTTILFSSFCSLGLVATAPVDIMSRQATSGISTDFPDPSVLYDGNTWYVFASQSEYDNKNIHIQLAQSTDFNTWTLQQGYDALPQLPSWAVDNGAVWAPDINKLADGSYLLYFSAATAQDSTKHCVGTARSKSVRGPFTPDQNPFDCDIAQGGSIDASGFVDSDGTRYVTWKIDANSLGHGGVCNNGVAPIVTTPILIQQVQADGATKIGSASTLIVNDPADGPLVEAPSMIKHGNTYILYFSSNCFSTPQYDESYAYSSSPTGGFAKAPRPLFVTGDQGLTGPGGGDVTRDGTKMVLHTLQSDGRRFLHTTGLNYQQSGSTVTVTG</sequence>
<evidence type="ECO:0000256" key="2">
    <source>
        <dbReference type="ARBA" id="ARBA00022801"/>
    </source>
</evidence>
<evidence type="ECO:0000256" key="6">
    <source>
        <dbReference type="RuleBase" id="RU361187"/>
    </source>
</evidence>
<accession>A0A9P4MKA9</accession>
<evidence type="ECO:0000313" key="8">
    <source>
        <dbReference type="EMBL" id="KAF2156088.1"/>
    </source>
</evidence>
<keyword evidence="7" id="KW-0732">Signal</keyword>
<keyword evidence="9" id="KW-1185">Reference proteome</keyword>
<evidence type="ECO:0000256" key="3">
    <source>
        <dbReference type="ARBA" id="ARBA00023295"/>
    </source>
</evidence>
<dbReference type="PANTHER" id="PTHR42812:SF5">
    <property type="entry name" value="ENDO-ARABINASE"/>
    <property type="match status" value="1"/>
</dbReference>
<dbReference type="InterPro" id="IPR051795">
    <property type="entry name" value="Glycosyl_Hydrlase_43"/>
</dbReference>
<protein>
    <submittedName>
        <fullName evidence="8">Glycoside hydrolase family 43 protein</fullName>
    </submittedName>
</protein>
<dbReference type="CDD" id="cd08999">
    <property type="entry name" value="GH43_ABN-like"/>
    <property type="match status" value="1"/>
</dbReference>
<evidence type="ECO:0000256" key="5">
    <source>
        <dbReference type="PIRSR" id="PIRSR606710-2"/>
    </source>
</evidence>
<comment type="caution">
    <text evidence="8">The sequence shown here is derived from an EMBL/GenBank/DDBJ whole genome shotgun (WGS) entry which is preliminary data.</text>
</comment>
<dbReference type="GO" id="GO:0005975">
    <property type="term" value="P:carbohydrate metabolic process"/>
    <property type="evidence" value="ECO:0007669"/>
    <property type="project" value="InterPro"/>
</dbReference>
<dbReference type="EMBL" id="ML996082">
    <property type="protein sequence ID" value="KAF2156088.1"/>
    <property type="molecule type" value="Genomic_DNA"/>
</dbReference>
<dbReference type="Pfam" id="PF04616">
    <property type="entry name" value="Glyco_hydro_43"/>
    <property type="match status" value="1"/>
</dbReference>
<dbReference type="OrthoDB" id="3879658at2759"/>
<keyword evidence="2 6" id="KW-0378">Hydrolase</keyword>
<feature type="active site" description="Proton acceptor" evidence="4">
    <location>
        <position position="38"/>
    </location>
</feature>
<dbReference type="InterPro" id="IPR006710">
    <property type="entry name" value="Glyco_hydro_43"/>
</dbReference>
<evidence type="ECO:0000313" key="9">
    <source>
        <dbReference type="Proteomes" id="UP000799439"/>
    </source>
</evidence>
<keyword evidence="3 6" id="KW-0326">Glycosidase</keyword>
<feature type="active site" description="Proton donor" evidence="4">
    <location>
        <position position="228"/>
    </location>
</feature>
<dbReference type="InterPro" id="IPR023296">
    <property type="entry name" value="Glyco_hydro_beta-prop_sf"/>
</dbReference>
<organism evidence="8 9">
    <name type="scientific">Myriangium duriaei CBS 260.36</name>
    <dbReference type="NCBI Taxonomy" id="1168546"/>
    <lineage>
        <taxon>Eukaryota</taxon>
        <taxon>Fungi</taxon>
        <taxon>Dikarya</taxon>
        <taxon>Ascomycota</taxon>
        <taxon>Pezizomycotina</taxon>
        <taxon>Dothideomycetes</taxon>
        <taxon>Dothideomycetidae</taxon>
        <taxon>Myriangiales</taxon>
        <taxon>Myriangiaceae</taxon>
        <taxon>Myriangium</taxon>
    </lineage>
</organism>
<feature type="site" description="Important for catalytic activity, responsible for pKa modulation of the active site Glu and correct orientation of both the proton donor and substrate" evidence="5">
    <location>
        <position position="157"/>
    </location>
</feature>
<gene>
    <name evidence="8" type="ORF">K461DRAFT_265527</name>
</gene>
<dbReference type="Proteomes" id="UP000799439">
    <property type="component" value="Unassembled WGS sequence"/>
</dbReference>
<proteinExistence type="inferred from homology"/>
<dbReference type="PANTHER" id="PTHR42812">
    <property type="entry name" value="BETA-XYLOSIDASE"/>
    <property type="match status" value="1"/>
</dbReference>
<dbReference type="AlphaFoldDB" id="A0A9P4MKA9"/>
<dbReference type="SUPFAM" id="SSF75005">
    <property type="entry name" value="Arabinanase/levansucrase/invertase"/>
    <property type="match status" value="1"/>
</dbReference>
<feature type="signal peptide" evidence="7">
    <location>
        <begin position="1"/>
        <end position="18"/>
    </location>
</feature>